<sequence>MLDGVVIDDTGVFNDKLREWVDYYNYHRPHGALDGQTPYERLKQKTETQA</sequence>
<dbReference type="Pfam" id="PF13683">
    <property type="entry name" value="rve_3"/>
    <property type="match status" value="1"/>
</dbReference>
<gene>
    <name evidence="2" type="ORF">JKJ07_11525</name>
</gene>
<name>A0ABS1VJU4_9ACTN</name>
<comment type="caution">
    <text evidence="2">The sequence shown here is derived from an EMBL/GenBank/DDBJ whole genome shotgun (WGS) entry which is preliminary data.</text>
</comment>
<organism evidence="2 3">
    <name type="scientific">Paractinoplanes lichenicola</name>
    <dbReference type="NCBI Taxonomy" id="2802976"/>
    <lineage>
        <taxon>Bacteria</taxon>
        <taxon>Bacillati</taxon>
        <taxon>Actinomycetota</taxon>
        <taxon>Actinomycetes</taxon>
        <taxon>Micromonosporales</taxon>
        <taxon>Micromonosporaceae</taxon>
        <taxon>Paractinoplanes</taxon>
    </lineage>
</organism>
<evidence type="ECO:0000313" key="3">
    <source>
        <dbReference type="Proteomes" id="UP000598996"/>
    </source>
</evidence>
<protein>
    <submittedName>
        <fullName evidence="2">Transposase</fullName>
    </submittedName>
</protein>
<dbReference type="InterPro" id="IPR012337">
    <property type="entry name" value="RNaseH-like_sf"/>
</dbReference>
<keyword evidence="3" id="KW-1185">Reference proteome</keyword>
<reference evidence="2 3" key="1">
    <citation type="submission" date="2021-01" db="EMBL/GenBank/DDBJ databases">
        <title>Actinoplanes sp. nov. LDG1-01 isolated from lichen.</title>
        <authorList>
            <person name="Saeng-In P."/>
            <person name="Phongsopitanun W."/>
            <person name="Kanchanasin P."/>
            <person name="Yuki M."/>
            <person name="Kudo T."/>
            <person name="Ohkuma M."/>
            <person name="Tanasupawat S."/>
        </authorList>
    </citation>
    <scope>NUCLEOTIDE SEQUENCE [LARGE SCALE GENOMIC DNA]</scope>
    <source>
        <strain evidence="2 3">LDG1-01</strain>
    </source>
</reference>
<accession>A0ABS1VJU4</accession>
<dbReference type="InterPro" id="IPR001584">
    <property type="entry name" value="Integrase_cat-core"/>
</dbReference>
<dbReference type="EMBL" id="JAENHO010000003">
    <property type="protein sequence ID" value="MBL7254943.1"/>
    <property type="molecule type" value="Genomic_DNA"/>
</dbReference>
<evidence type="ECO:0000259" key="1">
    <source>
        <dbReference type="Pfam" id="PF13683"/>
    </source>
</evidence>
<evidence type="ECO:0000313" key="2">
    <source>
        <dbReference type="EMBL" id="MBL7254943.1"/>
    </source>
</evidence>
<feature type="domain" description="Integrase catalytic" evidence="1">
    <location>
        <begin position="15"/>
        <end position="38"/>
    </location>
</feature>
<proteinExistence type="predicted"/>
<dbReference type="SUPFAM" id="SSF53098">
    <property type="entry name" value="Ribonuclease H-like"/>
    <property type="match status" value="1"/>
</dbReference>
<dbReference type="Proteomes" id="UP000598996">
    <property type="component" value="Unassembled WGS sequence"/>
</dbReference>